<dbReference type="AlphaFoldDB" id="A0AAV4NGS9"/>
<reference evidence="1 2" key="1">
    <citation type="submission" date="2021-06" db="EMBL/GenBank/DDBJ databases">
        <title>Caerostris extrusa draft genome.</title>
        <authorList>
            <person name="Kono N."/>
            <person name="Arakawa K."/>
        </authorList>
    </citation>
    <scope>NUCLEOTIDE SEQUENCE [LARGE SCALE GENOMIC DNA]</scope>
</reference>
<gene>
    <name evidence="1" type="ORF">CEXT_672191</name>
</gene>
<protein>
    <submittedName>
        <fullName evidence="1">Uncharacterized protein</fullName>
    </submittedName>
</protein>
<dbReference type="EMBL" id="BPLR01020825">
    <property type="protein sequence ID" value="GIX83000.1"/>
    <property type="molecule type" value="Genomic_DNA"/>
</dbReference>
<accession>A0AAV4NGS9</accession>
<proteinExistence type="predicted"/>
<evidence type="ECO:0000313" key="2">
    <source>
        <dbReference type="Proteomes" id="UP001054945"/>
    </source>
</evidence>
<organism evidence="1 2">
    <name type="scientific">Caerostris extrusa</name>
    <name type="common">Bark spider</name>
    <name type="synonym">Caerostris bankana</name>
    <dbReference type="NCBI Taxonomy" id="172846"/>
    <lineage>
        <taxon>Eukaryota</taxon>
        <taxon>Metazoa</taxon>
        <taxon>Ecdysozoa</taxon>
        <taxon>Arthropoda</taxon>
        <taxon>Chelicerata</taxon>
        <taxon>Arachnida</taxon>
        <taxon>Araneae</taxon>
        <taxon>Araneomorphae</taxon>
        <taxon>Entelegynae</taxon>
        <taxon>Araneoidea</taxon>
        <taxon>Araneidae</taxon>
        <taxon>Caerostris</taxon>
    </lineage>
</organism>
<name>A0AAV4NGS9_CAEEX</name>
<comment type="caution">
    <text evidence="1">The sequence shown here is derived from an EMBL/GenBank/DDBJ whole genome shotgun (WGS) entry which is preliminary data.</text>
</comment>
<evidence type="ECO:0000313" key="1">
    <source>
        <dbReference type="EMBL" id="GIX83000.1"/>
    </source>
</evidence>
<sequence length="84" mass="9791">MGLPLVSKKKSDFKQISFRPLQIHFTVTDRIRMFDFLLHSGWGQPPFSSLHFTTLCRRDYPHQPLLHHSQQRGHGAYGPFMGVK</sequence>
<dbReference type="Proteomes" id="UP001054945">
    <property type="component" value="Unassembled WGS sequence"/>
</dbReference>
<keyword evidence="2" id="KW-1185">Reference proteome</keyword>